<dbReference type="InterPro" id="IPR013154">
    <property type="entry name" value="ADH-like_N"/>
</dbReference>
<evidence type="ECO:0000259" key="2">
    <source>
        <dbReference type="SMART" id="SM00829"/>
    </source>
</evidence>
<dbReference type="CDD" id="cd08272">
    <property type="entry name" value="MDR6"/>
    <property type="match status" value="1"/>
</dbReference>
<dbReference type="SUPFAM" id="SSF51735">
    <property type="entry name" value="NAD(P)-binding Rossmann-fold domains"/>
    <property type="match status" value="1"/>
</dbReference>
<dbReference type="Pfam" id="PF13602">
    <property type="entry name" value="ADH_zinc_N_2"/>
    <property type="match status" value="1"/>
</dbReference>
<organism evidence="3 4">
    <name type="scientific">Pseudomonas benzenivorans</name>
    <dbReference type="NCBI Taxonomy" id="556533"/>
    <lineage>
        <taxon>Bacteria</taxon>
        <taxon>Pseudomonadati</taxon>
        <taxon>Pseudomonadota</taxon>
        <taxon>Gammaproteobacteria</taxon>
        <taxon>Pseudomonadales</taxon>
        <taxon>Pseudomonadaceae</taxon>
        <taxon>Pseudomonas</taxon>
    </lineage>
</organism>
<gene>
    <name evidence="3" type="ORF">KDW96_08840</name>
</gene>
<proteinExistence type="predicted"/>
<dbReference type="InterPro" id="IPR036291">
    <property type="entry name" value="NAD(P)-bd_dom_sf"/>
</dbReference>
<dbReference type="InterPro" id="IPR011032">
    <property type="entry name" value="GroES-like_sf"/>
</dbReference>
<dbReference type="Proteomes" id="UP001059672">
    <property type="component" value="Chromosome"/>
</dbReference>
<protein>
    <submittedName>
        <fullName evidence="3">Zinc-dependent alcohol dehydrogenase family protein</fullName>
    </submittedName>
</protein>
<accession>A0ABY5HAM1</accession>
<dbReference type="PANTHER" id="PTHR44154">
    <property type="entry name" value="QUINONE OXIDOREDUCTASE"/>
    <property type="match status" value="1"/>
</dbReference>
<dbReference type="PANTHER" id="PTHR44154:SF1">
    <property type="entry name" value="QUINONE OXIDOREDUCTASE"/>
    <property type="match status" value="1"/>
</dbReference>
<keyword evidence="4" id="KW-1185">Reference proteome</keyword>
<keyword evidence="1" id="KW-0521">NADP</keyword>
<dbReference type="EMBL" id="CP073346">
    <property type="protein sequence ID" value="UTW09388.1"/>
    <property type="molecule type" value="Genomic_DNA"/>
</dbReference>
<dbReference type="RefSeq" id="WP_255840057.1">
    <property type="nucleotide sequence ID" value="NZ_CP073346.1"/>
</dbReference>
<evidence type="ECO:0000313" key="3">
    <source>
        <dbReference type="EMBL" id="UTW09388.1"/>
    </source>
</evidence>
<dbReference type="SUPFAM" id="SSF50129">
    <property type="entry name" value="GroES-like"/>
    <property type="match status" value="1"/>
</dbReference>
<dbReference type="Gene3D" id="3.40.50.720">
    <property type="entry name" value="NAD(P)-binding Rossmann-like Domain"/>
    <property type="match status" value="1"/>
</dbReference>
<name>A0ABY5HAM1_9PSED</name>
<dbReference type="InterPro" id="IPR051603">
    <property type="entry name" value="Zinc-ADH_QOR/CCCR"/>
</dbReference>
<sequence length="339" mass="35591">MKAQVLYRPGEPEQFSYQDWPQPQPGPGEVLVRLHATSVNPADCKIRLNGSALGPELPAVLGADVAGEVVALGAGVSAFAIGDQVFGCAGGVRGMHGSYAEYIAADVHLLARRPPSLSLRQAAALPLAGITAYEGLVDRARVRAGQRVLVYGATGGVGHFAVQIAKACGAHVSAVVSTPKKAAVARSLGADEVVLYRDEGPDDYVERLTDGLGFDLVFDAVGGDNLNLAIQAARPQGQVVTLVARQSYDLSAAFAKGLSLHIVFMLIPMLHDLERARHGEILRELARLADDGRITPLLDAERFDLAELPAAHRRLESGAAVGKVVVDIPAAEPARAAQA</sequence>
<dbReference type="InterPro" id="IPR020843">
    <property type="entry name" value="ER"/>
</dbReference>
<dbReference type="Gene3D" id="3.90.180.10">
    <property type="entry name" value="Medium-chain alcohol dehydrogenases, catalytic domain"/>
    <property type="match status" value="1"/>
</dbReference>
<feature type="domain" description="Enoyl reductase (ER)" evidence="2">
    <location>
        <begin position="10"/>
        <end position="326"/>
    </location>
</feature>
<evidence type="ECO:0000313" key="4">
    <source>
        <dbReference type="Proteomes" id="UP001059672"/>
    </source>
</evidence>
<reference evidence="3" key="1">
    <citation type="submission" date="2021-04" db="EMBL/GenBank/DDBJ databases">
        <title>Oceanospirillales bacteria with DddD are important DMSP degraders in coastal seawater.</title>
        <authorList>
            <person name="Liu J."/>
        </authorList>
    </citation>
    <scope>NUCLEOTIDE SEQUENCE</scope>
    <source>
        <strain evidence="3">D13-4</strain>
    </source>
</reference>
<dbReference type="SMART" id="SM00829">
    <property type="entry name" value="PKS_ER"/>
    <property type="match status" value="1"/>
</dbReference>
<evidence type="ECO:0000256" key="1">
    <source>
        <dbReference type="ARBA" id="ARBA00022857"/>
    </source>
</evidence>
<dbReference type="Pfam" id="PF08240">
    <property type="entry name" value="ADH_N"/>
    <property type="match status" value="1"/>
</dbReference>